<dbReference type="GO" id="GO:0003924">
    <property type="term" value="F:GTPase activity"/>
    <property type="evidence" value="ECO:0007669"/>
    <property type="project" value="TreeGrafter"/>
</dbReference>
<dbReference type="GO" id="GO:0005789">
    <property type="term" value="C:endoplasmic reticulum membrane"/>
    <property type="evidence" value="ECO:0007669"/>
    <property type="project" value="TreeGrafter"/>
</dbReference>
<organism evidence="8 9">
    <name type="scientific">Mytilus coruscus</name>
    <name type="common">Sea mussel</name>
    <dbReference type="NCBI Taxonomy" id="42192"/>
    <lineage>
        <taxon>Eukaryota</taxon>
        <taxon>Metazoa</taxon>
        <taxon>Spiralia</taxon>
        <taxon>Lophotrochozoa</taxon>
        <taxon>Mollusca</taxon>
        <taxon>Bivalvia</taxon>
        <taxon>Autobranchia</taxon>
        <taxon>Pteriomorphia</taxon>
        <taxon>Mytilida</taxon>
        <taxon>Mytiloidea</taxon>
        <taxon>Mytilidae</taxon>
        <taxon>Mytilinae</taxon>
        <taxon>Mytilus</taxon>
    </lineage>
</organism>
<dbReference type="GO" id="GO:0035458">
    <property type="term" value="P:cellular response to interferon-beta"/>
    <property type="evidence" value="ECO:0007669"/>
    <property type="project" value="TreeGrafter"/>
</dbReference>
<dbReference type="SUPFAM" id="SSF46934">
    <property type="entry name" value="UBA-like"/>
    <property type="match status" value="4"/>
</dbReference>
<gene>
    <name evidence="8" type="ORF">MCOR_38509</name>
</gene>
<dbReference type="InterPro" id="IPR009060">
    <property type="entry name" value="UBA-like_sf"/>
</dbReference>
<feature type="region of interest" description="Disordered" evidence="5">
    <location>
        <begin position="42"/>
        <end position="88"/>
    </location>
</feature>
<comment type="similarity">
    <text evidence="1">Belongs to the TRAFAC class dynamin-like GTPase superfamily. IRG family.</text>
</comment>
<dbReference type="SUPFAM" id="SSF52540">
    <property type="entry name" value="P-loop containing nucleoside triphosphate hydrolases"/>
    <property type="match status" value="1"/>
</dbReference>
<dbReference type="EMBL" id="CACVKT020007030">
    <property type="protein sequence ID" value="CAC5404752.1"/>
    <property type="molecule type" value="Genomic_DNA"/>
</dbReference>
<dbReference type="GO" id="GO:0000045">
    <property type="term" value="P:autophagosome assembly"/>
    <property type="evidence" value="ECO:0007669"/>
    <property type="project" value="TreeGrafter"/>
</dbReference>
<feature type="domain" description="UBA" evidence="6">
    <location>
        <begin position="306"/>
        <end position="345"/>
    </location>
</feature>
<dbReference type="Gene3D" id="3.40.50.300">
    <property type="entry name" value="P-loop containing nucleotide triphosphate hydrolases"/>
    <property type="match status" value="1"/>
</dbReference>
<evidence type="ECO:0000313" key="8">
    <source>
        <dbReference type="EMBL" id="CAC5404752.1"/>
    </source>
</evidence>
<keyword evidence="9" id="KW-1185">Reference proteome</keyword>
<name>A0A6J8DBK9_MYTCO</name>
<evidence type="ECO:0000259" key="7">
    <source>
        <dbReference type="PROSITE" id="PS51716"/>
    </source>
</evidence>
<evidence type="ECO:0000256" key="3">
    <source>
        <dbReference type="ARBA" id="ARBA00022801"/>
    </source>
</evidence>
<dbReference type="InterPro" id="IPR027417">
    <property type="entry name" value="P-loop_NTPase"/>
</dbReference>
<dbReference type="OrthoDB" id="422720at2759"/>
<evidence type="ECO:0000313" key="9">
    <source>
        <dbReference type="Proteomes" id="UP000507470"/>
    </source>
</evidence>
<keyword evidence="2" id="KW-0547">Nucleotide-binding</keyword>
<evidence type="ECO:0000256" key="4">
    <source>
        <dbReference type="ARBA" id="ARBA00023134"/>
    </source>
</evidence>
<dbReference type="Pfam" id="PF05049">
    <property type="entry name" value="IIGP"/>
    <property type="match status" value="1"/>
</dbReference>
<dbReference type="InterPro" id="IPR051515">
    <property type="entry name" value="IRG"/>
</dbReference>
<dbReference type="CDD" id="cd14291">
    <property type="entry name" value="UBA1_NUB1_like"/>
    <property type="match status" value="2"/>
</dbReference>
<accession>A0A6J8DBK9</accession>
<feature type="domain" description="IRG-type G" evidence="7">
    <location>
        <begin position="501"/>
        <end position="681"/>
    </location>
</feature>
<dbReference type="Gene3D" id="1.10.8.10">
    <property type="entry name" value="DNA helicase RuvA subunit, C-terminal domain"/>
    <property type="match status" value="4"/>
</dbReference>
<dbReference type="GO" id="GO:0045087">
    <property type="term" value="P:innate immune response"/>
    <property type="evidence" value="ECO:0007669"/>
    <property type="project" value="TreeGrafter"/>
</dbReference>
<feature type="domain" description="UBA" evidence="6">
    <location>
        <begin position="375"/>
        <end position="415"/>
    </location>
</feature>
<dbReference type="Proteomes" id="UP000507470">
    <property type="component" value="Unassembled WGS sequence"/>
</dbReference>
<dbReference type="SMART" id="SM00165">
    <property type="entry name" value="UBA"/>
    <property type="match status" value="4"/>
</dbReference>
<dbReference type="Pfam" id="PF00627">
    <property type="entry name" value="UBA"/>
    <property type="match status" value="4"/>
</dbReference>
<feature type="domain" description="UBA" evidence="6">
    <location>
        <begin position="166"/>
        <end position="205"/>
    </location>
</feature>
<dbReference type="PROSITE" id="PS51716">
    <property type="entry name" value="G_IRG"/>
    <property type="match status" value="1"/>
</dbReference>
<evidence type="ECO:0000256" key="2">
    <source>
        <dbReference type="ARBA" id="ARBA00022741"/>
    </source>
</evidence>
<feature type="compositionally biased region" description="Acidic residues" evidence="5">
    <location>
        <begin position="49"/>
        <end position="65"/>
    </location>
</feature>
<feature type="compositionally biased region" description="Basic and acidic residues" evidence="5">
    <location>
        <begin position="66"/>
        <end position="86"/>
    </location>
</feature>
<evidence type="ECO:0000259" key="6">
    <source>
        <dbReference type="PROSITE" id="PS50030"/>
    </source>
</evidence>
<dbReference type="InterPro" id="IPR007743">
    <property type="entry name" value="Immunity-related_GTPase-like"/>
</dbReference>
<keyword evidence="3" id="KW-0378">Hydrolase</keyword>
<protein>
    <submittedName>
        <fullName evidence="8">Uncharacterized protein</fullName>
    </submittedName>
</protein>
<evidence type="ECO:0000256" key="5">
    <source>
        <dbReference type="SAM" id="MobiDB-lite"/>
    </source>
</evidence>
<dbReference type="GO" id="GO:0005525">
    <property type="term" value="F:GTP binding"/>
    <property type="evidence" value="ECO:0007669"/>
    <property type="project" value="UniProtKB-KW"/>
</dbReference>
<proteinExistence type="inferred from homology"/>
<dbReference type="AlphaFoldDB" id="A0A6J8DBK9"/>
<reference evidence="8 9" key="1">
    <citation type="submission" date="2020-06" db="EMBL/GenBank/DDBJ databases">
        <authorList>
            <person name="Li R."/>
            <person name="Bekaert M."/>
        </authorList>
    </citation>
    <scope>NUCLEOTIDE SEQUENCE [LARGE SCALE GENOMIC DNA]</scope>
    <source>
        <strain evidence="9">wild</strain>
    </source>
</reference>
<dbReference type="PROSITE" id="PS50030">
    <property type="entry name" value="UBA"/>
    <property type="match status" value="4"/>
</dbReference>
<sequence>MNRQEAICQGIKDGKRCSKLICNESVFCSDCESSNTDNVSAQSFHESDNESIGESDACESQDDDNGNDKWDVNKQFKTPHASDGKKRAPIKRSCKSCGHDVHKHQKFCNNCGYKIGAPCLGKIRGNTCTAFLNVEIKFCEDCGTANPDYIKEQCQVQSGEQDNCLPPNESVMTLTSMGFTREQAMDALKTTGDNIEEATHRILGIPVDKNKSTERKFSHSAAQLQSQNVDKISSIPSDESIIQLMSMGYTNEQAIYALQCCEGYIEKAVEFLLSFPTDGDRMTRTEPALSEAQLQSQNIDKISSIPSDESIIQLMSMGYTNEQAIYALQCCEGHIEKALDFLLSFPTDDDTMTRTEPALSEAQINPQCKKQTSLIPSHESVLQLTSVGFTKEQAIDALKCTNGNEEEAVSRLLCSVPDYDMEQMKAALTEVEEEIKDSDEESVQEFFTAPTDLPSESTDKTIVDTESRENIENDILNRLKTDGVIATAKFLMVEATKWKRAKVKMAVAGQSTAGKSAFINAIRGIDYKDEGYAKEGFGDTTMIVEKYHHPSFRQIIYFDLPGYGTTTIPREKFLEKVNLREYDMFIIFFTSVPTTDDEWLATQLREAKIPFCFVRTKLDQDIENGKRMGKNEHTVLNDILNTIANATESMPVLKDEQIFIISNHKPSVGDMSKLVKFMQQKVTTVKFEAILFSIPAFTEEIIEKKYKDLKDRIPEVAFCYATGFHDINALFEDKFDASNCDFNIRNQIIMYFKVFELDSVCSKGVPGLKHYYSDEHLLKLLKDFQEGMPGRLLHFVPIYSTIKRYRVSKNFLTNLLGELKTDAYTMYMYITKQL</sequence>
<dbReference type="InterPro" id="IPR015940">
    <property type="entry name" value="UBA"/>
</dbReference>
<dbReference type="InterPro" id="IPR030385">
    <property type="entry name" value="G_IRG_dom"/>
</dbReference>
<evidence type="ECO:0000256" key="1">
    <source>
        <dbReference type="ARBA" id="ARBA00005429"/>
    </source>
</evidence>
<keyword evidence="4" id="KW-0342">GTP-binding</keyword>
<feature type="domain" description="UBA" evidence="6">
    <location>
        <begin position="236"/>
        <end position="275"/>
    </location>
</feature>
<dbReference type="PANTHER" id="PTHR32341:SF9">
    <property type="entry name" value="IMMUNITY-RELATED GTPASE FAMILY M PROTEIN"/>
    <property type="match status" value="1"/>
</dbReference>
<dbReference type="PANTHER" id="PTHR32341">
    <property type="entry name" value="INTERFERON-INDUCIBLE GTPASE"/>
    <property type="match status" value="1"/>
</dbReference>